<dbReference type="RefSeq" id="WP_269104414.1">
    <property type="nucleotide sequence ID" value="NZ_CP114063.1"/>
</dbReference>
<accession>A0AA47G9I1</accession>
<name>A0AA47G9I1_9LACT</name>
<sequence>MKETIRKITYVVIALLAIVLFVGYWLLWFGSAESLKNFALNMGLDRIPSK</sequence>
<dbReference type="EMBL" id="CP114063">
    <property type="protein sequence ID" value="WAT23675.1"/>
    <property type="molecule type" value="Genomic_DNA"/>
</dbReference>
<dbReference type="AlphaFoldDB" id="A0AA47G9I1"/>
<evidence type="ECO:0000256" key="1">
    <source>
        <dbReference type="SAM" id="Phobius"/>
    </source>
</evidence>
<feature type="transmembrane region" description="Helical" evidence="1">
    <location>
        <begin position="7"/>
        <end position="27"/>
    </location>
</feature>
<proteinExistence type="predicted"/>
<keyword evidence="1" id="KW-0812">Transmembrane</keyword>
<evidence type="ECO:0000313" key="2">
    <source>
        <dbReference type="EMBL" id="WAT23675.1"/>
    </source>
</evidence>
<dbReference type="Proteomes" id="UP001164714">
    <property type="component" value="Chromosome"/>
</dbReference>
<protein>
    <submittedName>
        <fullName evidence="2">Uncharacterized protein</fullName>
    </submittedName>
</protein>
<reference evidence="2" key="1">
    <citation type="submission" date="2022-12" db="EMBL/GenBank/DDBJ databases">
        <title>Whole genome sequence analysis of a duck derived balloon bacteium Aerococcus urinaeequi henan2020.</title>
        <authorList>
            <person name="Zhang H."/>
            <person name="Qiao H.X."/>
            <person name="Bian C.Z."/>
            <person name="Shu J.C."/>
        </authorList>
    </citation>
    <scope>NUCLEOTIDE SEQUENCE</scope>
    <source>
        <strain evidence="2">2020-HN-1</strain>
    </source>
</reference>
<keyword evidence="1" id="KW-0472">Membrane</keyword>
<keyword evidence="1" id="KW-1133">Transmembrane helix</keyword>
<organism evidence="2 3">
    <name type="scientific">Aerococcus urinaeequi</name>
    <dbReference type="NCBI Taxonomy" id="51665"/>
    <lineage>
        <taxon>Bacteria</taxon>
        <taxon>Bacillati</taxon>
        <taxon>Bacillota</taxon>
        <taxon>Bacilli</taxon>
        <taxon>Lactobacillales</taxon>
        <taxon>Aerococcaceae</taxon>
        <taxon>Aerococcus</taxon>
    </lineage>
</organism>
<evidence type="ECO:0000313" key="3">
    <source>
        <dbReference type="Proteomes" id="UP001164714"/>
    </source>
</evidence>
<gene>
    <name evidence="2" type="ORF">OZ415_05240</name>
</gene>